<proteinExistence type="predicted"/>
<organism evidence="2 3">
    <name type="scientific">Fulvivirga kasyanovii</name>
    <dbReference type="NCBI Taxonomy" id="396812"/>
    <lineage>
        <taxon>Bacteria</taxon>
        <taxon>Pseudomonadati</taxon>
        <taxon>Bacteroidota</taxon>
        <taxon>Cytophagia</taxon>
        <taxon>Cytophagales</taxon>
        <taxon>Fulvivirgaceae</taxon>
        <taxon>Fulvivirga</taxon>
    </lineage>
</organism>
<dbReference type="Proteomes" id="UP000798808">
    <property type="component" value="Unassembled WGS sequence"/>
</dbReference>
<feature type="chain" id="PRO_5045263452" evidence="1">
    <location>
        <begin position="23"/>
        <end position="189"/>
    </location>
</feature>
<evidence type="ECO:0000256" key="1">
    <source>
        <dbReference type="SAM" id="SignalP"/>
    </source>
</evidence>
<keyword evidence="1" id="KW-0732">Signal</keyword>
<gene>
    <name evidence="2" type="ORF">E1163_07480</name>
</gene>
<keyword evidence="3" id="KW-1185">Reference proteome</keyword>
<dbReference type="EMBL" id="SMLW01000452">
    <property type="protein sequence ID" value="MTI24777.1"/>
    <property type="molecule type" value="Genomic_DNA"/>
</dbReference>
<comment type="caution">
    <text evidence="2">The sequence shown here is derived from an EMBL/GenBank/DDBJ whole genome shotgun (WGS) entry which is preliminary data.</text>
</comment>
<dbReference type="InterPro" id="IPR025347">
    <property type="entry name" value="DUF4251"/>
</dbReference>
<dbReference type="RefSeq" id="WP_155170818.1">
    <property type="nucleotide sequence ID" value="NZ_BAAAFL010000016.1"/>
</dbReference>
<evidence type="ECO:0000313" key="2">
    <source>
        <dbReference type="EMBL" id="MTI24777.1"/>
    </source>
</evidence>
<feature type="signal peptide" evidence="1">
    <location>
        <begin position="1"/>
        <end position="22"/>
    </location>
</feature>
<protein>
    <submittedName>
        <fullName evidence="2">DUF4251 domain-containing protein</fullName>
    </submittedName>
</protein>
<evidence type="ECO:0000313" key="3">
    <source>
        <dbReference type="Proteomes" id="UP000798808"/>
    </source>
</evidence>
<sequence length="189" mass="20884">MKRLNIVLLAVALMCSASITMAQTTAKELKKAERAEKKKAREQQYSENKEGFLELLNDKSFTIKATTLQSRNSFTYNVTPITNFIKVEGDEVTVQTAGGMHPGYNGLGGLTINGRITKYEVTEESDSHSINATIMFNSPVLGHSTMYLSIQPTGNATARISDNWGGRITYRGAFEDLSESRVYKGMTII</sequence>
<dbReference type="Gene3D" id="2.40.128.410">
    <property type="match status" value="1"/>
</dbReference>
<name>A0ABW9RLT7_9BACT</name>
<dbReference type="Pfam" id="PF14059">
    <property type="entry name" value="DUF4251"/>
    <property type="match status" value="1"/>
</dbReference>
<reference evidence="2 3" key="1">
    <citation type="submission" date="2019-02" db="EMBL/GenBank/DDBJ databases">
        <authorList>
            <person name="Goldberg S.R."/>
            <person name="Haltli B.A."/>
            <person name="Correa H."/>
            <person name="Russell K.G."/>
        </authorList>
    </citation>
    <scope>NUCLEOTIDE SEQUENCE [LARGE SCALE GENOMIC DNA]</scope>
    <source>
        <strain evidence="2 3">JCM 16186</strain>
    </source>
</reference>
<accession>A0ABW9RLT7</accession>